<feature type="domain" description="4Fe-4S ferredoxin-type" evidence="5">
    <location>
        <begin position="39"/>
        <end position="71"/>
    </location>
</feature>
<dbReference type="Gene3D" id="3.50.50.60">
    <property type="entry name" value="FAD/NAD(P)-binding domain"/>
    <property type="match status" value="2"/>
</dbReference>
<dbReference type="Pfam" id="PF07992">
    <property type="entry name" value="Pyr_redox_2"/>
    <property type="match status" value="1"/>
</dbReference>
<gene>
    <name evidence="6" type="ORF">SAMN04487954_10656</name>
</gene>
<dbReference type="InterPro" id="IPR051394">
    <property type="entry name" value="Glutamate_Synthase"/>
</dbReference>
<evidence type="ECO:0000256" key="4">
    <source>
        <dbReference type="ARBA" id="ARBA00029440"/>
    </source>
</evidence>
<dbReference type="InterPro" id="IPR017896">
    <property type="entry name" value="4Fe4S_Fe-S-bd"/>
</dbReference>
<name>A0A1G8V270_9GAMM</name>
<dbReference type="OrthoDB" id="9803192at2"/>
<dbReference type="GO" id="GO:0016639">
    <property type="term" value="F:oxidoreductase activity, acting on the CH-NH2 group of donors, NAD or NADP as acceptor"/>
    <property type="evidence" value="ECO:0007669"/>
    <property type="project" value="InterPro"/>
</dbReference>
<dbReference type="Proteomes" id="UP000198525">
    <property type="component" value="Unassembled WGS sequence"/>
</dbReference>
<dbReference type="InterPro" id="IPR036188">
    <property type="entry name" value="FAD/NAD-bd_sf"/>
</dbReference>
<dbReference type="NCBIfam" id="TIGR01317">
    <property type="entry name" value="GOGAT_sm_gam"/>
    <property type="match status" value="1"/>
</dbReference>
<keyword evidence="3" id="KW-0314">Glutamate biosynthesis</keyword>
<dbReference type="AlphaFoldDB" id="A0A1G8V270"/>
<sequence>MDENHPDGYLKHPREPIGKRAPRERIGDYREIYAPSWREEHLREQGERCMDCGVPACMGGCPIGNLIPDWNDLVYRDRWREALDRLHATNNFPEFTGYTCPAPCEPACTLAYNADAVAIKSLERAIVDRGWERGWIRPEPPARRTGKQVAVVGSGPAGLACAQQLNRAGHAVTVFERDEALGGLMTLGIPDFKFAKHQVERRLEQLHGEGIAFRTGVEVGRDLALAALRGRYDAVCLATGAQRHRDVAIPGRELAGIHFGMAYLTAENRRQAGREGAVIDARGKRVVVLGGGDTGADCVATAHRQGAADVAQISVRDQPPLERPADNPWPWQPRTFEQTYALEEGGRALYALDVTACVDENGDGAVDALTAERVRWSLDERGRRVDKTVLEADIRLPADLVLIAIGFAGTEADALAEAGVGLSERGVLAADATLMTELDGVFACGDARRGASLVVWAIGEGRDAARHIDRYLMGESRLPASLQTLTPPTDDDR</sequence>
<keyword evidence="2" id="KW-0560">Oxidoreductase</keyword>
<evidence type="ECO:0000256" key="3">
    <source>
        <dbReference type="ARBA" id="ARBA00023164"/>
    </source>
</evidence>
<dbReference type="InterPro" id="IPR028261">
    <property type="entry name" value="DPD_II"/>
</dbReference>
<evidence type="ECO:0000313" key="6">
    <source>
        <dbReference type="EMBL" id="SDJ59954.1"/>
    </source>
</evidence>
<dbReference type="EMBL" id="FNES01000006">
    <property type="protein sequence ID" value="SDJ59954.1"/>
    <property type="molecule type" value="Genomic_DNA"/>
</dbReference>
<dbReference type="STRING" id="376427.SAMN04487954_10656"/>
<dbReference type="RefSeq" id="WP_089685284.1">
    <property type="nucleotide sequence ID" value="NZ_FNES01000006.1"/>
</dbReference>
<protein>
    <submittedName>
        <fullName evidence="6">Glutamate synthase (NADPH/NADH) small chain</fullName>
    </submittedName>
</protein>
<accession>A0A1G8V270</accession>
<dbReference type="PRINTS" id="PR00419">
    <property type="entry name" value="ADXRDTASE"/>
</dbReference>
<evidence type="ECO:0000313" key="7">
    <source>
        <dbReference type="Proteomes" id="UP000198525"/>
    </source>
</evidence>
<evidence type="ECO:0000259" key="5">
    <source>
        <dbReference type="PROSITE" id="PS51379"/>
    </source>
</evidence>
<dbReference type="PANTHER" id="PTHR43100:SF1">
    <property type="entry name" value="GLUTAMATE SYNTHASE [NADPH] SMALL CHAIN"/>
    <property type="match status" value="1"/>
</dbReference>
<dbReference type="PANTHER" id="PTHR43100">
    <property type="entry name" value="GLUTAMATE SYNTHASE [NADPH] SMALL CHAIN"/>
    <property type="match status" value="1"/>
</dbReference>
<dbReference type="InterPro" id="IPR009051">
    <property type="entry name" value="Helical_ferredxn"/>
</dbReference>
<dbReference type="InterPro" id="IPR023753">
    <property type="entry name" value="FAD/NAD-binding_dom"/>
</dbReference>
<reference evidence="6 7" key="1">
    <citation type="submission" date="2016-10" db="EMBL/GenBank/DDBJ databases">
        <authorList>
            <person name="de Groot N.N."/>
        </authorList>
    </citation>
    <scope>NUCLEOTIDE SEQUENCE [LARGE SCALE GENOMIC DNA]</scope>
    <source>
        <strain evidence="6 7">CGMCC 1.6133</strain>
    </source>
</reference>
<dbReference type="PROSITE" id="PS51379">
    <property type="entry name" value="4FE4S_FER_2"/>
    <property type="match status" value="1"/>
</dbReference>
<proteinExistence type="predicted"/>
<dbReference type="InterPro" id="IPR006005">
    <property type="entry name" value="Glut_synth_ssu1"/>
</dbReference>
<dbReference type="Gene3D" id="1.10.1060.10">
    <property type="entry name" value="Alpha-helical ferredoxin"/>
    <property type="match status" value="1"/>
</dbReference>
<evidence type="ECO:0000256" key="1">
    <source>
        <dbReference type="ARBA" id="ARBA00022605"/>
    </source>
</evidence>
<dbReference type="Pfam" id="PF14691">
    <property type="entry name" value="Fer4_20"/>
    <property type="match status" value="1"/>
</dbReference>
<evidence type="ECO:0000256" key="2">
    <source>
        <dbReference type="ARBA" id="ARBA00023002"/>
    </source>
</evidence>
<dbReference type="SUPFAM" id="SSF46548">
    <property type="entry name" value="alpha-helical ferredoxin"/>
    <property type="match status" value="1"/>
</dbReference>
<organism evidence="6 7">
    <name type="scientific">Billgrantia gudaonensis</name>
    <dbReference type="NCBI Taxonomy" id="376427"/>
    <lineage>
        <taxon>Bacteria</taxon>
        <taxon>Pseudomonadati</taxon>
        <taxon>Pseudomonadota</taxon>
        <taxon>Gammaproteobacteria</taxon>
        <taxon>Oceanospirillales</taxon>
        <taxon>Halomonadaceae</taxon>
        <taxon>Billgrantia</taxon>
    </lineage>
</organism>
<comment type="pathway">
    <text evidence="4">Amino-acid biosynthesis.</text>
</comment>
<dbReference type="GO" id="GO:0006537">
    <property type="term" value="P:glutamate biosynthetic process"/>
    <property type="evidence" value="ECO:0007669"/>
    <property type="project" value="UniProtKB-KW"/>
</dbReference>
<dbReference type="GO" id="GO:0051536">
    <property type="term" value="F:iron-sulfur cluster binding"/>
    <property type="evidence" value="ECO:0007669"/>
    <property type="project" value="InterPro"/>
</dbReference>
<dbReference type="SUPFAM" id="SSF51971">
    <property type="entry name" value="Nucleotide-binding domain"/>
    <property type="match status" value="2"/>
</dbReference>
<keyword evidence="1" id="KW-0028">Amino-acid biosynthesis</keyword>
<keyword evidence="7" id="KW-1185">Reference proteome</keyword>